<protein>
    <recommendedName>
        <fullName evidence="5">Divergent polysaccharide deacetylase</fullName>
    </recommendedName>
</protein>
<feature type="region of interest" description="Disordered" evidence="1">
    <location>
        <begin position="1"/>
        <end position="24"/>
    </location>
</feature>
<accession>A0A317PHH6</accession>
<dbReference type="RefSeq" id="WP_110033759.1">
    <property type="nucleotide sequence ID" value="NZ_QGTR01000005.1"/>
</dbReference>
<dbReference type="EMBL" id="QGTR01000005">
    <property type="protein sequence ID" value="PWV98351.1"/>
    <property type="molecule type" value="Genomic_DNA"/>
</dbReference>
<dbReference type="GO" id="GO:0005975">
    <property type="term" value="P:carbohydrate metabolic process"/>
    <property type="evidence" value="ECO:0007669"/>
    <property type="project" value="InterPro"/>
</dbReference>
<dbReference type="Gene3D" id="3.20.20.370">
    <property type="entry name" value="Glycoside hydrolase/deacetylase"/>
    <property type="match status" value="1"/>
</dbReference>
<feature type="compositionally biased region" description="Basic and acidic residues" evidence="1">
    <location>
        <begin position="13"/>
        <end position="24"/>
    </location>
</feature>
<evidence type="ECO:0000256" key="1">
    <source>
        <dbReference type="SAM" id="MobiDB-lite"/>
    </source>
</evidence>
<dbReference type="Proteomes" id="UP000246352">
    <property type="component" value="Unassembled WGS sequence"/>
</dbReference>
<evidence type="ECO:0008006" key="5">
    <source>
        <dbReference type="Google" id="ProtNLM"/>
    </source>
</evidence>
<feature type="region of interest" description="Disordered" evidence="1">
    <location>
        <begin position="75"/>
        <end position="131"/>
    </location>
</feature>
<name>A0A317PHH6_9HYPH</name>
<reference evidence="3 4" key="1">
    <citation type="submission" date="2018-05" db="EMBL/GenBank/DDBJ databases">
        <title>Genomic Encyclopedia of Type Strains, Phase IV (KMG-IV): sequencing the most valuable type-strain genomes for metagenomic binning, comparative biology and taxonomic classification.</title>
        <authorList>
            <person name="Goeker M."/>
        </authorList>
    </citation>
    <scope>NUCLEOTIDE SEQUENCE [LARGE SCALE GENOMIC DNA]</scope>
    <source>
        <strain evidence="3 4">DSM 16791</strain>
    </source>
</reference>
<dbReference type="AlphaFoldDB" id="A0A317PHH6"/>
<evidence type="ECO:0000313" key="3">
    <source>
        <dbReference type="EMBL" id="PWV98351.1"/>
    </source>
</evidence>
<dbReference type="PANTHER" id="PTHR30105">
    <property type="entry name" value="UNCHARACTERIZED YIBQ-RELATED"/>
    <property type="match status" value="1"/>
</dbReference>
<feature type="transmembrane region" description="Helical" evidence="2">
    <location>
        <begin position="30"/>
        <end position="48"/>
    </location>
</feature>
<evidence type="ECO:0000313" key="4">
    <source>
        <dbReference type="Proteomes" id="UP000246352"/>
    </source>
</evidence>
<keyword evidence="2" id="KW-0812">Transmembrane</keyword>
<keyword evidence="4" id="KW-1185">Reference proteome</keyword>
<sequence>MGTDINKPLGGRRPADKRTSAADRKLRHRLTGTAIVLALAGGAGWAAWTAMPPEPSIVTESADTVAVDAPGAAEPMPEVPAPSASVETQAAGDSGQLPILSGQSGARIDTTLSGDGQTITRVSPVPRSGSGPVLLQAGGGVGQNPRMAHLPDPDVIEHTPAGDLPIRGADGKRPADVYARPWSGARGARVAIVVGGLGLSQTGSQFAIRTLPEEITLAFAANGNSLQRWMQEARRDGHELLLQVPFEPFDYPANDPGPGTLTVAAGAEKNLADLHAAMARFTNYTGITNFMGGRFLSSPDAMEPVMRDIGERGLLFFDDGTSAQSLTDKFARAMAIPFAASNLVLDGRQERGYILEKLDELERIARRNGTAIGVASAFEVSVSAIADWANEAKARGIEIVSISAVADDPTKQ</sequence>
<proteinExistence type="predicted"/>
<dbReference type="SUPFAM" id="SSF88713">
    <property type="entry name" value="Glycoside hydrolase/deacetylase"/>
    <property type="match status" value="1"/>
</dbReference>
<dbReference type="InterPro" id="IPR011330">
    <property type="entry name" value="Glyco_hydro/deAcase_b/a-brl"/>
</dbReference>
<evidence type="ECO:0000256" key="2">
    <source>
        <dbReference type="SAM" id="Phobius"/>
    </source>
</evidence>
<keyword evidence="2" id="KW-0472">Membrane</keyword>
<feature type="compositionally biased region" description="Polar residues" evidence="1">
    <location>
        <begin position="110"/>
        <end position="121"/>
    </location>
</feature>
<dbReference type="PANTHER" id="PTHR30105:SF2">
    <property type="entry name" value="DIVERGENT POLYSACCHARIDE DEACETYLASE SUPERFAMILY"/>
    <property type="match status" value="1"/>
</dbReference>
<gene>
    <name evidence="3" type="ORF">DFR52_105334</name>
</gene>
<keyword evidence="2" id="KW-1133">Transmembrane helix</keyword>
<dbReference type="OrthoDB" id="9784811at2"/>
<comment type="caution">
    <text evidence="3">The sequence shown here is derived from an EMBL/GenBank/DDBJ whole genome shotgun (WGS) entry which is preliminary data.</text>
</comment>
<organism evidence="3 4">
    <name type="scientific">Hoeflea marina</name>
    <dbReference type="NCBI Taxonomy" id="274592"/>
    <lineage>
        <taxon>Bacteria</taxon>
        <taxon>Pseudomonadati</taxon>
        <taxon>Pseudomonadota</taxon>
        <taxon>Alphaproteobacteria</taxon>
        <taxon>Hyphomicrobiales</taxon>
        <taxon>Rhizobiaceae</taxon>
        <taxon>Hoeflea</taxon>
    </lineage>
</organism>
<dbReference type="InterPro" id="IPR006837">
    <property type="entry name" value="Divergent_DAC"/>
</dbReference>
<dbReference type="CDD" id="cd10936">
    <property type="entry name" value="CE4_DAC2"/>
    <property type="match status" value="1"/>
</dbReference>
<dbReference type="Pfam" id="PF04748">
    <property type="entry name" value="Polysacc_deac_2"/>
    <property type="match status" value="1"/>
</dbReference>